<reference evidence="1 2" key="1">
    <citation type="journal article" date="2013" name="Genome Announc.">
        <title>Draft Genome Sequence of Cyclobacterium qasimii Strain M12-11BT, Isolated from Arctic Marine Sediment.</title>
        <authorList>
            <person name="Shivaji S."/>
            <person name="Ara S."/>
            <person name="Singh A."/>
            <person name="Kumar Pinnaka A."/>
        </authorList>
    </citation>
    <scope>NUCLEOTIDE SEQUENCE [LARGE SCALE GENOMIC DNA]</scope>
    <source>
        <strain evidence="1 2">M12-11B</strain>
    </source>
</reference>
<evidence type="ECO:0000313" key="1">
    <source>
        <dbReference type="EMBL" id="EPR71059.1"/>
    </source>
</evidence>
<evidence type="ECO:0000313" key="2">
    <source>
        <dbReference type="Proteomes" id="UP000014974"/>
    </source>
</evidence>
<dbReference type="EMBL" id="ATNM01000029">
    <property type="protein sequence ID" value="EPR71059.1"/>
    <property type="molecule type" value="Genomic_DNA"/>
</dbReference>
<protein>
    <submittedName>
        <fullName evidence="1">Uncharacterized protein</fullName>
    </submittedName>
</protein>
<name>S7WWA1_9BACT</name>
<gene>
    <name evidence="1" type="ORF">ADICYQ_0650</name>
</gene>
<accession>S7WWA1</accession>
<sequence length="134" mass="15232">MISNALKETFHAGDDEINSVLQLLSIKPASYPESFELSKESNLVLNALEGISNRLLKIEGEKPIFYKTEKSTFRINGEDFELGQEMYDSGSNFNTIGKFIWVDGSIIYYSDNENTIKSINEENDIYSRITSLPF</sequence>
<comment type="caution">
    <text evidence="1">The sequence shown here is derived from an EMBL/GenBank/DDBJ whole genome shotgun (WGS) entry which is preliminary data.</text>
</comment>
<proteinExistence type="predicted"/>
<organism evidence="1 2">
    <name type="scientific">Cyclobacterium qasimii M12-11B</name>
    <dbReference type="NCBI Taxonomy" id="641524"/>
    <lineage>
        <taxon>Bacteria</taxon>
        <taxon>Pseudomonadati</taxon>
        <taxon>Bacteroidota</taxon>
        <taxon>Cytophagia</taxon>
        <taxon>Cytophagales</taxon>
        <taxon>Cyclobacteriaceae</taxon>
        <taxon>Cyclobacterium</taxon>
    </lineage>
</organism>
<dbReference type="AlphaFoldDB" id="S7WWA1"/>
<dbReference type="STRING" id="641524.ADICYQ_0650"/>
<dbReference type="Proteomes" id="UP000014974">
    <property type="component" value="Unassembled WGS sequence"/>
</dbReference>